<organism evidence="1">
    <name type="scientific">Lepeophtheirus salmonis</name>
    <name type="common">Salmon louse</name>
    <name type="synonym">Caligus salmonis</name>
    <dbReference type="NCBI Taxonomy" id="72036"/>
    <lineage>
        <taxon>Eukaryota</taxon>
        <taxon>Metazoa</taxon>
        <taxon>Ecdysozoa</taxon>
        <taxon>Arthropoda</taxon>
        <taxon>Crustacea</taxon>
        <taxon>Multicrustacea</taxon>
        <taxon>Hexanauplia</taxon>
        <taxon>Copepoda</taxon>
        <taxon>Siphonostomatoida</taxon>
        <taxon>Caligidae</taxon>
        <taxon>Lepeophtheirus</taxon>
    </lineage>
</organism>
<accession>A0A0K2U7X7</accession>
<protein>
    <submittedName>
        <fullName evidence="1">Uncharacterized protein</fullName>
    </submittedName>
</protein>
<reference evidence="1" key="1">
    <citation type="submission" date="2014-05" db="EMBL/GenBank/DDBJ databases">
        <authorList>
            <person name="Chronopoulou M."/>
        </authorList>
    </citation>
    <scope>NUCLEOTIDE SEQUENCE</scope>
    <source>
        <tissue evidence="1">Whole organism</tissue>
    </source>
</reference>
<evidence type="ECO:0000313" key="1">
    <source>
        <dbReference type="EMBL" id="CDW34037.1"/>
    </source>
</evidence>
<dbReference type="EMBL" id="HACA01016676">
    <property type="protein sequence ID" value="CDW34037.1"/>
    <property type="molecule type" value="Transcribed_RNA"/>
</dbReference>
<dbReference type="AlphaFoldDB" id="A0A0K2U7X7"/>
<sequence>MLCHHKMIKAFLLLSEKSKHLPVMSVRELLLFSYHHKNKIKQCTPQPLVHEMCVSLVAAFNI</sequence>
<proteinExistence type="predicted"/>
<name>A0A0K2U7X7_LEPSM</name>